<keyword evidence="3" id="KW-1185">Reference proteome</keyword>
<feature type="signal peptide" evidence="1">
    <location>
        <begin position="1"/>
        <end position="22"/>
    </location>
</feature>
<name>A0A1G5WHZ1_9FIRM</name>
<protein>
    <recommendedName>
        <fullName evidence="4">Lipoprotein</fullName>
    </recommendedName>
</protein>
<dbReference type="EMBL" id="FMXA01000021">
    <property type="protein sequence ID" value="SDA57839.1"/>
    <property type="molecule type" value="Genomic_DNA"/>
</dbReference>
<keyword evidence="1" id="KW-0732">Signal</keyword>
<dbReference type="Proteomes" id="UP000199689">
    <property type="component" value="Unassembled WGS sequence"/>
</dbReference>
<evidence type="ECO:0008006" key="4">
    <source>
        <dbReference type="Google" id="ProtNLM"/>
    </source>
</evidence>
<dbReference type="PROSITE" id="PS51257">
    <property type="entry name" value="PROKAR_LIPOPROTEIN"/>
    <property type="match status" value="1"/>
</dbReference>
<feature type="chain" id="PRO_5039472698" description="Lipoprotein" evidence="1">
    <location>
        <begin position="23"/>
        <end position="215"/>
    </location>
</feature>
<organism evidence="2 3">
    <name type="scientific">Allisonella histaminiformans</name>
    <dbReference type="NCBI Taxonomy" id="209880"/>
    <lineage>
        <taxon>Bacteria</taxon>
        <taxon>Bacillati</taxon>
        <taxon>Bacillota</taxon>
        <taxon>Negativicutes</taxon>
        <taxon>Veillonellales</taxon>
        <taxon>Veillonellaceae</taxon>
        <taxon>Allisonella</taxon>
    </lineage>
</organism>
<sequence length="215" mass="23816">MHNRQKRIACVLALCLMTSACAVPVHANLAAGIWAGSVLGTIFHTNHTGGRSPGIHRKNQQKYKDAMHVLENMNWVGVAKSSGGDMYFDQDTLKETKEADGRHVYATVKDTFTQEGAKALAESSKGRLNASEVSYSLYVVDFGEKGCRIAGPVYYYDKDGKELLHVNAARAFLDIQSRNFGITLPKSYTEGSVEAIMKEKVFSYDDRLKEEEQQG</sequence>
<dbReference type="AlphaFoldDB" id="A0A1G5WHZ1"/>
<evidence type="ECO:0000313" key="3">
    <source>
        <dbReference type="Proteomes" id="UP000199689"/>
    </source>
</evidence>
<gene>
    <name evidence="2" type="ORF">SAMN02910343_01405</name>
</gene>
<accession>A0A1G5WHZ1</accession>
<dbReference type="OrthoDB" id="9971624at2"/>
<evidence type="ECO:0000313" key="2">
    <source>
        <dbReference type="EMBL" id="SDA57839.1"/>
    </source>
</evidence>
<reference evidence="2 3" key="1">
    <citation type="submission" date="2016-10" db="EMBL/GenBank/DDBJ databases">
        <authorList>
            <person name="de Groot N.N."/>
        </authorList>
    </citation>
    <scope>NUCLEOTIDE SEQUENCE [LARGE SCALE GENOMIC DNA]</scope>
    <source>
        <strain evidence="2 3">DSM 15230</strain>
    </source>
</reference>
<proteinExistence type="predicted"/>
<evidence type="ECO:0000256" key="1">
    <source>
        <dbReference type="SAM" id="SignalP"/>
    </source>
</evidence>
<dbReference type="RefSeq" id="WP_091365239.1">
    <property type="nucleotide sequence ID" value="NZ_FMXA01000021.1"/>
</dbReference>
<dbReference type="GeneID" id="87756401"/>